<dbReference type="InterPro" id="IPR020846">
    <property type="entry name" value="MFS_dom"/>
</dbReference>
<accession>A0A135S7Z1</accession>
<evidence type="ECO:0000256" key="1">
    <source>
        <dbReference type="ARBA" id="ARBA00004141"/>
    </source>
</evidence>
<keyword evidence="3" id="KW-1133">Transmembrane helix</keyword>
<feature type="transmembrane region" description="Helical" evidence="3">
    <location>
        <begin position="395"/>
        <end position="415"/>
    </location>
</feature>
<dbReference type="InterPro" id="IPR036259">
    <property type="entry name" value="MFS_trans_sf"/>
</dbReference>
<feature type="transmembrane region" description="Helical" evidence="3">
    <location>
        <begin position="324"/>
        <end position="345"/>
    </location>
</feature>
<name>A0A135S7Z1_9PEZI</name>
<feature type="transmembrane region" description="Helical" evidence="3">
    <location>
        <begin position="357"/>
        <end position="375"/>
    </location>
</feature>
<evidence type="ECO:0000259" key="4">
    <source>
        <dbReference type="PROSITE" id="PS50850"/>
    </source>
</evidence>
<comment type="similarity">
    <text evidence="2">Belongs to the major facilitator superfamily. Monocarboxylate porter (TC 2.A.1.13) family.</text>
</comment>
<feature type="transmembrane region" description="Helical" evidence="3">
    <location>
        <begin position="202"/>
        <end position="222"/>
    </location>
</feature>
<dbReference type="InterPro" id="IPR011701">
    <property type="entry name" value="MFS"/>
</dbReference>
<organism evidence="5 6">
    <name type="scientific">Colletotrichum simmondsii</name>
    <dbReference type="NCBI Taxonomy" id="703756"/>
    <lineage>
        <taxon>Eukaryota</taxon>
        <taxon>Fungi</taxon>
        <taxon>Dikarya</taxon>
        <taxon>Ascomycota</taxon>
        <taxon>Pezizomycotina</taxon>
        <taxon>Sordariomycetes</taxon>
        <taxon>Hypocreomycetidae</taxon>
        <taxon>Glomerellales</taxon>
        <taxon>Glomerellaceae</taxon>
        <taxon>Colletotrichum</taxon>
        <taxon>Colletotrichum acutatum species complex</taxon>
    </lineage>
</organism>
<feature type="transmembrane region" description="Helical" evidence="3">
    <location>
        <begin position="35"/>
        <end position="59"/>
    </location>
</feature>
<keyword evidence="3" id="KW-0812">Transmembrane</keyword>
<comment type="caution">
    <text evidence="5">The sequence shown here is derived from an EMBL/GenBank/DDBJ whole genome shotgun (WGS) entry which is preliminary data.</text>
</comment>
<dbReference type="Pfam" id="PF07690">
    <property type="entry name" value="MFS_1"/>
    <property type="match status" value="1"/>
</dbReference>
<dbReference type="PANTHER" id="PTHR11360:SF284">
    <property type="entry name" value="EG:103B4.3 PROTEIN-RELATED"/>
    <property type="match status" value="1"/>
</dbReference>
<feature type="transmembrane region" description="Helical" evidence="3">
    <location>
        <begin position="112"/>
        <end position="130"/>
    </location>
</feature>
<dbReference type="EMBL" id="JFBX01000654">
    <property type="protein sequence ID" value="KXH31961.1"/>
    <property type="molecule type" value="Genomic_DNA"/>
</dbReference>
<dbReference type="GO" id="GO:0022857">
    <property type="term" value="F:transmembrane transporter activity"/>
    <property type="evidence" value="ECO:0007669"/>
    <property type="project" value="InterPro"/>
</dbReference>
<dbReference type="PANTHER" id="PTHR11360">
    <property type="entry name" value="MONOCARBOXYLATE TRANSPORTER"/>
    <property type="match status" value="1"/>
</dbReference>
<feature type="domain" description="Major facilitator superfamily (MFS) profile" evidence="4">
    <location>
        <begin position="34"/>
        <end position="453"/>
    </location>
</feature>
<dbReference type="PROSITE" id="PS50850">
    <property type="entry name" value="MFS"/>
    <property type="match status" value="1"/>
</dbReference>
<dbReference type="AlphaFoldDB" id="A0A135S7Z1"/>
<evidence type="ECO:0000256" key="3">
    <source>
        <dbReference type="SAM" id="Phobius"/>
    </source>
</evidence>
<keyword evidence="6" id="KW-1185">Reference proteome</keyword>
<dbReference type="SUPFAM" id="SSF103473">
    <property type="entry name" value="MFS general substrate transporter"/>
    <property type="match status" value="1"/>
</dbReference>
<dbReference type="Gene3D" id="1.20.1250.20">
    <property type="entry name" value="MFS general substrate transporter like domains"/>
    <property type="match status" value="2"/>
</dbReference>
<dbReference type="InterPro" id="IPR050327">
    <property type="entry name" value="Proton-linked_MCT"/>
</dbReference>
<keyword evidence="3" id="KW-0472">Membrane</keyword>
<sequence length="467" mass="49623">MIIAKGRLKVIAPCCGHHTNPTLVRGKMLTSSSRYISVVLAAFMISFMTGGLQFGFGIYQAHYETMALQDNTPFTGATAARLDLIGTLAISMMTICAPVVVAWSKTIGPQKVMCAGGLLVGVANVLASFGRELWHYQITQGFLMGVGSCLSFVPSMVVVPTWFDKHRALAMGIVSAGSGVGGLVWAPVLVACIEKLGYKNTLRMTGALGAAVVCAGGAVLTWEPAMAARIRSENATTSRLKKMFKVPLPPLKTVKQRKFIAQSLSMFCQSAAYYTPAFFFASYAKTLGYSDSDGANLTAVNNACNAVGKIAIGLVADRIGRLNALFLTTVICAAVTLGLWVPSIAIGLSHESVARSLLVSFTVLYGIFASAYVSLFPPALVELFGMELMPQITGIMYMIMGVASMIGTPVAGALVRGHGEIKESSDYMGMGIMVGTLMAAAAIFVAWMRLEATADRAQGGRKWVWKL</sequence>
<reference evidence="5 6" key="1">
    <citation type="submission" date="2014-02" db="EMBL/GenBank/DDBJ databases">
        <title>The genome sequence of Colletotrichum simmondsii CBS122122.</title>
        <authorList>
            <person name="Baroncelli R."/>
            <person name="Thon M.R."/>
        </authorList>
    </citation>
    <scope>NUCLEOTIDE SEQUENCE [LARGE SCALE GENOMIC DNA]</scope>
    <source>
        <strain evidence="5 6">CBS122122</strain>
    </source>
</reference>
<gene>
    <name evidence="5" type="ORF">CSIM01_02513</name>
</gene>
<evidence type="ECO:0000313" key="6">
    <source>
        <dbReference type="Proteomes" id="UP000070328"/>
    </source>
</evidence>
<feature type="transmembrane region" description="Helical" evidence="3">
    <location>
        <begin position="170"/>
        <end position="190"/>
    </location>
</feature>
<dbReference type="Proteomes" id="UP000070328">
    <property type="component" value="Unassembled WGS sequence"/>
</dbReference>
<feature type="transmembrane region" description="Helical" evidence="3">
    <location>
        <begin position="79"/>
        <end position="100"/>
    </location>
</feature>
<proteinExistence type="inferred from homology"/>
<dbReference type="OrthoDB" id="6499973at2759"/>
<feature type="transmembrane region" description="Helical" evidence="3">
    <location>
        <begin position="427"/>
        <end position="448"/>
    </location>
</feature>
<protein>
    <recommendedName>
        <fullName evidence="4">Major facilitator superfamily (MFS) profile domain-containing protein</fullName>
    </recommendedName>
</protein>
<evidence type="ECO:0000313" key="5">
    <source>
        <dbReference type="EMBL" id="KXH31961.1"/>
    </source>
</evidence>
<feature type="transmembrane region" description="Helical" evidence="3">
    <location>
        <begin position="142"/>
        <end position="163"/>
    </location>
</feature>
<comment type="subcellular location">
    <subcellularLocation>
        <location evidence="1">Membrane</location>
        <topology evidence="1">Multi-pass membrane protein</topology>
    </subcellularLocation>
</comment>
<evidence type="ECO:0000256" key="2">
    <source>
        <dbReference type="ARBA" id="ARBA00006727"/>
    </source>
</evidence>
<dbReference type="GO" id="GO:0016020">
    <property type="term" value="C:membrane"/>
    <property type="evidence" value="ECO:0007669"/>
    <property type="project" value="UniProtKB-SubCell"/>
</dbReference>